<dbReference type="EMBL" id="UGYW01000002">
    <property type="protein sequence ID" value="SUJ08727.1"/>
    <property type="molecule type" value="Genomic_DNA"/>
</dbReference>
<evidence type="ECO:0000256" key="6">
    <source>
        <dbReference type="ARBA" id="ARBA00050652"/>
    </source>
</evidence>
<dbReference type="GO" id="GO:0005737">
    <property type="term" value="C:cytoplasm"/>
    <property type="evidence" value="ECO:0007669"/>
    <property type="project" value="UniProtKB-SubCell"/>
</dbReference>
<gene>
    <name evidence="15 16" type="primary">aat</name>
    <name evidence="16" type="ORF">NCTC11388_01909</name>
</gene>
<dbReference type="Gene3D" id="3.40.630.70">
    <property type="entry name" value="Leucyl/phenylalanyl-tRNA-protein transferase, C-terminal domain"/>
    <property type="match status" value="1"/>
</dbReference>
<dbReference type="Proteomes" id="UP000254893">
    <property type="component" value="Unassembled WGS sequence"/>
</dbReference>
<sequence length="210" mass="23922">MIFQLDDQDLSFPHPKYAEEDGLLAVGGDLSPGRLLLAYSNGIFPWFSDDSPILWYAPHERFVIFPERLKVSKSMKQVLRKAQFKITVNTAFEQVIRQCAKIERKDQDGTWITADMIDAYIGLHKSGYAHAIEVWQEDQLVGGLYGVLIGQVFCGESMFSKVPNASKTALIHLFQFFDLKFVDCQFHTDHLASMGGEMISQEDYLYILNT</sequence>
<dbReference type="InterPro" id="IPR042203">
    <property type="entry name" value="Leu/Phe-tRNA_Trfase_C"/>
</dbReference>
<name>A0A380BXB3_SPHSI</name>
<dbReference type="SUPFAM" id="SSF55729">
    <property type="entry name" value="Acyl-CoA N-acyltransferases (Nat)"/>
    <property type="match status" value="1"/>
</dbReference>
<evidence type="ECO:0000256" key="10">
    <source>
        <dbReference type="ARBA" id="ARBA00066767"/>
    </source>
</evidence>
<protein>
    <recommendedName>
        <fullName evidence="11 15">Leucyl/phenylalanyl-tRNA--protein transferase</fullName>
        <ecNumber evidence="10 15">2.3.2.6</ecNumber>
    </recommendedName>
    <alternativeName>
        <fullName evidence="12 15">L/F-transferase</fullName>
    </alternativeName>
    <alternativeName>
        <fullName evidence="13 15">Leucyltransferase</fullName>
    </alternativeName>
    <alternativeName>
        <fullName evidence="14 15">Phenyalanyltransferase</fullName>
    </alternativeName>
</protein>
<dbReference type="InterPro" id="IPR016181">
    <property type="entry name" value="Acyl_CoA_acyltransferase"/>
</dbReference>
<evidence type="ECO:0000313" key="17">
    <source>
        <dbReference type="Proteomes" id="UP000254893"/>
    </source>
</evidence>
<dbReference type="PANTHER" id="PTHR30098:SF2">
    <property type="entry name" value="LEUCYL_PHENYLALANYL-TRNA--PROTEIN TRANSFERASE"/>
    <property type="match status" value="1"/>
</dbReference>
<dbReference type="Gene3D" id="3.30.70.3550">
    <property type="entry name" value="Leucyl/phenylalanyl-tRNA-protein transferase, N-terminal domain"/>
    <property type="match status" value="1"/>
</dbReference>
<dbReference type="Pfam" id="PF03588">
    <property type="entry name" value="Leu_Phe_trans"/>
    <property type="match status" value="1"/>
</dbReference>
<dbReference type="InterPro" id="IPR042221">
    <property type="entry name" value="Leu/Phe-tRNA_Trfase_N"/>
</dbReference>
<comment type="function">
    <text evidence="8 15">Functions in the N-end rule pathway of protein degradation where it conjugates Leu, Phe and, less efficiently, Met from aminoacyl-tRNAs to the N-termini of proteins containing an N-terminal arginine or lysine.</text>
</comment>
<dbReference type="GO" id="GO:0030163">
    <property type="term" value="P:protein catabolic process"/>
    <property type="evidence" value="ECO:0007669"/>
    <property type="project" value="UniProtKB-UniRule"/>
</dbReference>
<comment type="catalytic activity">
    <reaction evidence="7 15">
        <text>N-terminal L-lysyl-[protein] + L-leucyl-tRNA(Leu) = N-terminal L-leucyl-L-lysyl-[protein] + tRNA(Leu) + H(+)</text>
        <dbReference type="Rhea" id="RHEA:12340"/>
        <dbReference type="Rhea" id="RHEA-COMP:9613"/>
        <dbReference type="Rhea" id="RHEA-COMP:9622"/>
        <dbReference type="Rhea" id="RHEA-COMP:12670"/>
        <dbReference type="Rhea" id="RHEA-COMP:12671"/>
        <dbReference type="ChEBI" id="CHEBI:15378"/>
        <dbReference type="ChEBI" id="CHEBI:65249"/>
        <dbReference type="ChEBI" id="CHEBI:78442"/>
        <dbReference type="ChEBI" id="CHEBI:78494"/>
        <dbReference type="ChEBI" id="CHEBI:133043"/>
        <dbReference type="EC" id="2.3.2.6"/>
    </reaction>
</comment>
<evidence type="ECO:0000256" key="13">
    <source>
        <dbReference type="ARBA" id="ARBA00077165"/>
    </source>
</evidence>
<evidence type="ECO:0000256" key="2">
    <source>
        <dbReference type="ARBA" id="ARBA00022490"/>
    </source>
</evidence>
<evidence type="ECO:0000256" key="5">
    <source>
        <dbReference type="ARBA" id="ARBA00050607"/>
    </source>
</evidence>
<organism evidence="16 17">
    <name type="scientific">Sphingobacterium spiritivorum</name>
    <name type="common">Flavobacterium spiritivorum</name>
    <dbReference type="NCBI Taxonomy" id="258"/>
    <lineage>
        <taxon>Bacteria</taxon>
        <taxon>Pseudomonadati</taxon>
        <taxon>Bacteroidota</taxon>
        <taxon>Sphingobacteriia</taxon>
        <taxon>Sphingobacteriales</taxon>
        <taxon>Sphingobacteriaceae</taxon>
        <taxon>Sphingobacterium</taxon>
    </lineage>
</organism>
<evidence type="ECO:0000256" key="1">
    <source>
        <dbReference type="ARBA" id="ARBA00004496"/>
    </source>
</evidence>
<comment type="subcellular location">
    <subcellularLocation>
        <location evidence="1 15">Cytoplasm</location>
    </subcellularLocation>
</comment>
<dbReference type="InterPro" id="IPR004616">
    <property type="entry name" value="Leu/Phe-tRNA_Trfase"/>
</dbReference>
<comment type="catalytic activity">
    <reaction evidence="6 15">
        <text>N-terminal L-arginyl-[protein] + L-leucyl-tRNA(Leu) = N-terminal L-leucyl-L-arginyl-[protein] + tRNA(Leu) + H(+)</text>
        <dbReference type="Rhea" id="RHEA:50416"/>
        <dbReference type="Rhea" id="RHEA-COMP:9613"/>
        <dbReference type="Rhea" id="RHEA-COMP:9622"/>
        <dbReference type="Rhea" id="RHEA-COMP:12672"/>
        <dbReference type="Rhea" id="RHEA-COMP:12673"/>
        <dbReference type="ChEBI" id="CHEBI:15378"/>
        <dbReference type="ChEBI" id="CHEBI:64719"/>
        <dbReference type="ChEBI" id="CHEBI:78442"/>
        <dbReference type="ChEBI" id="CHEBI:78494"/>
        <dbReference type="ChEBI" id="CHEBI:133044"/>
        <dbReference type="EC" id="2.3.2.6"/>
    </reaction>
</comment>
<dbReference type="HAMAP" id="MF_00688">
    <property type="entry name" value="Leu_Phe_trans"/>
    <property type="match status" value="1"/>
</dbReference>
<evidence type="ECO:0000256" key="15">
    <source>
        <dbReference type="HAMAP-Rule" id="MF_00688"/>
    </source>
</evidence>
<dbReference type="AlphaFoldDB" id="A0A380BXB3"/>
<dbReference type="RefSeq" id="WP_115169938.1">
    <property type="nucleotide sequence ID" value="NZ_UGYW01000002.1"/>
</dbReference>
<dbReference type="EC" id="2.3.2.6" evidence="10 15"/>
<accession>A0A380BXB3</accession>
<dbReference type="FunFam" id="3.30.70.3550:FF:000001">
    <property type="entry name" value="Leucyl/phenylalanyl-tRNA--protein transferase"/>
    <property type="match status" value="1"/>
</dbReference>
<keyword evidence="2 15" id="KW-0963">Cytoplasm</keyword>
<keyword evidence="4 15" id="KW-0012">Acyltransferase</keyword>
<keyword evidence="3 15" id="KW-0808">Transferase</keyword>
<evidence type="ECO:0000256" key="11">
    <source>
        <dbReference type="ARBA" id="ARBA00074372"/>
    </source>
</evidence>
<dbReference type="PANTHER" id="PTHR30098">
    <property type="entry name" value="LEUCYL/PHENYLALANYL-TRNA--PROTEIN TRANSFERASE"/>
    <property type="match status" value="1"/>
</dbReference>
<proteinExistence type="inferred from homology"/>
<evidence type="ECO:0000256" key="4">
    <source>
        <dbReference type="ARBA" id="ARBA00023315"/>
    </source>
</evidence>
<evidence type="ECO:0000256" key="14">
    <source>
        <dbReference type="ARBA" id="ARBA00083640"/>
    </source>
</evidence>
<reference evidence="16 17" key="1">
    <citation type="submission" date="2018-06" db="EMBL/GenBank/DDBJ databases">
        <authorList>
            <consortium name="Pathogen Informatics"/>
            <person name="Doyle S."/>
        </authorList>
    </citation>
    <scope>NUCLEOTIDE SEQUENCE [LARGE SCALE GENOMIC DNA]</scope>
    <source>
        <strain evidence="16 17">NCTC11388</strain>
    </source>
</reference>
<evidence type="ECO:0000256" key="8">
    <source>
        <dbReference type="ARBA" id="ARBA00054043"/>
    </source>
</evidence>
<evidence type="ECO:0000256" key="3">
    <source>
        <dbReference type="ARBA" id="ARBA00022679"/>
    </source>
</evidence>
<evidence type="ECO:0000256" key="12">
    <source>
        <dbReference type="ARBA" id="ARBA00077136"/>
    </source>
</evidence>
<comment type="similarity">
    <text evidence="9 15">Belongs to the L/F-transferase family.</text>
</comment>
<dbReference type="GO" id="GO:0008914">
    <property type="term" value="F:leucyl-tRNA--protein transferase activity"/>
    <property type="evidence" value="ECO:0007669"/>
    <property type="project" value="UniProtKB-UniRule"/>
</dbReference>
<evidence type="ECO:0000256" key="9">
    <source>
        <dbReference type="ARBA" id="ARBA00061535"/>
    </source>
</evidence>
<dbReference type="NCBIfam" id="TIGR00667">
    <property type="entry name" value="aat"/>
    <property type="match status" value="1"/>
</dbReference>
<comment type="catalytic activity">
    <reaction evidence="5 15">
        <text>L-phenylalanyl-tRNA(Phe) + an N-terminal L-alpha-aminoacyl-[protein] = an N-terminal L-phenylalanyl-L-alpha-aminoacyl-[protein] + tRNA(Phe)</text>
        <dbReference type="Rhea" id="RHEA:43632"/>
        <dbReference type="Rhea" id="RHEA-COMP:9668"/>
        <dbReference type="Rhea" id="RHEA-COMP:9699"/>
        <dbReference type="Rhea" id="RHEA-COMP:10636"/>
        <dbReference type="Rhea" id="RHEA-COMP:10637"/>
        <dbReference type="ChEBI" id="CHEBI:78442"/>
        <dbReference type="ChEBI" id="CHEBI:78531"/>
        <dbReference type="ChEBI" id="CHEBI:78597"/>
        <dbReference type="ChEBI" id="CHEBI:83561"/>
        <dbReference type="EC" id="2.3.2.6"/>
    </reaction>
</comment>
<evidence type="ECO:0000256" key="7">
    <source>
        <dbReference type="ARBA" id="ARBA00051538"/>
    </source>
</evidence>
<evidence type="ECO:0000313" key="16">
    <source>
        <dbReference type="EMBL" id="SUJ08727.1"/>
    </source>
</evidence>